<dbReference type="PANTHER" id="PTHR43510">
    <property type="entry name" value="AMINOTRANSFERASE FUNCTION, HYPOTHETICAL (EUROFUNG)"/>
    <property type="match status" value="1"/>
</dbReference>
<dbReference type="EMBL" id="JBHUFV010000096">
    <property type="protein sequence ID" value="MFD1939823.1"/>
    <property type="molecule type" value="Genomic_DNA"/>
</dbReference>
<comment type="caution">
    <text evidence="2">The sequence shown here is derived from an EMBL/GenBank/DDBJ whole genome shotgun (WGS) entry which is preliminary data.</text>
</comment>
<gene>
    <name evidence="2" type="ORF">ACFSKW_51045</name>
</gene>
<sequence>MPLSLCEVTGVALDPERDWALDIDQVVAALRPNTRVVSVNFPNNPTGTLIDAADFARLVRLCDERGIHLFSDEVYRGLELDPSRTLPQAADLSERALSLNVTSKSLGLPGLRIGWIACRDRELRSRLERAKHYTTICNAAPSEVLARIAIKARERILDRNRAIIAANLPVFDAFFADFGELFQWRAPDGGCVAYPRYLGPDGVEAFCADLVEQAGVLLLPAGIYRSELTDSPADRFRIGVGRLDPEPALDAFAAWLRARR</sequence>
<reference evidence="3" key="1">
    <citation type="journal article" date="2019" name="Int. J. Syst. Evol. Microbiol.">
        <title>The Global Catalogue of Microorganisms (GCM) 10K type strain sequencing project: providing services to taxonomists for standard genome sequencing and annotation.</title>
        <authorList>
            <consortium name="The Broad Institute Genomics Platform"/>
            <consortium name="The Broad Institute Genome Sequencing Center for Infectious Disease"/>
            <person name="Wu L."/>
            <person name="Ma J."/>
        </authorList>
    </citation>
    <scope>NUCLEOTIDE SEQUENCE [LARGE SCALE GENOMIC DNA]</scope>
    <source>
        <strain evidence="3">ICMP 6774ER</strain>
    </source>
</reference>
<name>A0ABW4TEM3_9ACTN</name>
<dbReference type="InterPro" id="IPR015421">
    <property type="entry name" value="PyrdxlP-dep_Trfase_major"/>
</dbReference>
<accession>A0ABW4TEM3</accession>
<proteinExistence type="predicted"/>
<dbReference type="CDD" id="cd00609">
    <property type="entry name" value="AAT_like"/>
    <property type="match status" value="1"/>
</dbReference>
<organism evidence="2 3">
    <name type="scientific">Nonomuraea mangrovi</name>
    <dbReference type="NCBI Taxonomy" id="2316207"/>
    <lineage>
        <taxon>Bacteria</taxon>
        <taxon>Bacillati</taxon>
        <taxon>Actinomycetota</taxon>
        <taxon>Actinomycetes</taxon>
        <taxon>Streptosporangiales</taxon>
        <taxon>Streptosporangiaceae</taxon>
        <taxon>Nonomuraea</taxon>
    </lineage>
</organism>
<dbReference type="RefSeq" id="WP_379582454.1">
    <property type="nucleotide sequence ID" value="NZ_JBHUFV010000096.1"/>
</dbReference>
<dbReference type="PANTHER" id="PTHR43510:SF1">
    <property type="entry name" value="AMINOTRANSFERASE FUNCTION, HYPOTHETICAL (EUROFUNG)"/>
    <property type="match status" value="1"/>
</dbReference>
<keyword evidence="2" id="KW-0808">Transferase</keyword>
<dbReference type="InterPro" id="IPR015424">
    <property type="entry name" value="PyrdxlP-dep_Trfase"/>
</dbReference>
<dbReference type="Pfam" id="PF00155">
    <property type="entry name" value="Aminotran_1_2"/>
    <property type="match status" value="1"/>
</dbReference>
<dbReference type="Proteomes" id="UP001597368">
    <property type="component" value="Unassembled WGS sequence"/>
</dbReference>
<evidence type="ECO:0000313" key="3">
    <source>
        <dbReference type="Proteomes" id="UP001597368"/>
    </source>
</evidence>
<evidence type="ECO:0000313" key="2">
    <source>
        <dbReference type="EMBL" id="MFD1939823.1"/>
    </source>
</evidence>
<protein>
    <submittedName>
        <fullName evidence="2">Aminotransferase class I/II-fold pyridoxal phosphate-dependent enzyme</fullName>
    </submittedName>
</protein>
<keyword evidence="3" id="KW-1185">Reference proteome</keyword>
<evidence type="ECO:0000259" key="1">
    <source>
        <dbReference type="Pfam" id="PF00155"/>
    </source>
</evidence>
<dbReference type="GO" id="GO:0008483">
    <property type="term" value="F:transaminase activity"/>
    <property type="evidence" value="ECO:0007669"/>
    <property type="project" value="UniProtKB-KW"/>
</dbReference>
<feature type="domain" description="Aminotransferase class I/classII large" evidence="1">
    <location>
        <begin position="6"/>
        <end position="241"/>
    </location>
</feature>
<keyword evidence="2" id="KW-0032">Aminotransferase</keyword>
<dbReference type="SUPFAM" id="SSF53383">
    <property type="entry name" value="PLP-dependent transferases"/>
    <property type="match status" value="1"/>
</dbReference>
<dbReference type="InterPro" id="IPR004839">
    <property type="entry name" value="Aminotransferase_I/II_large"/>
</dbReference>
<dbReference type="Gene3D" id="3.40.640.10">
    <property type="entry name" value="Type I PLP-dependent aspartate aminotransferase-like (Major domain)"/>
    <property type="match status" value="1"/>
</dbReference>